<gene>
    <name evidence="1" type="ORF">Tci_601113</name>
</gene>
<sequence>MGKESSTLSNILDEYLACYINIFHPRFMLPETTIHFDLDSTPDHVLGYLHKRYQLVAEESKLVAAKSSNPIRALISKLVAANSLNPLRALISKLVAAKSLNPLRALISKRVDKKGSKNTNTTFHSIVELDLG</sequence>
<comment type="caution">
    <text evidence="1">The sequence shown here is derived from an EMBL/GenBank/DDBJ whole genome shotgun (WGS) entry which is preliminary data.</text>
</comment>
<name>A0A699JDH4_TANCI</name>
<dbReference type="EMBL" id="BKCJ010399261">
    <property type="protein sequence ID" value="GFA29141.1"/>
    <property type="molecule type" value="Genomic_DNA"/>
</dbReference>
<organism evidence="1">
    <name type="scientific">Tanacetum cinerariifolium</name>
    <name type="common">Dalmatian daisy</name>
    <name type="synonym">Chrysanthemum cinerariifolium</name>
    <dbReference type="NCBI Taxonomy" id="118510"/>
    <lineage>
        <taxon>Eukaryota</taxon>
        <taxon>Viridiplantae</taxon>
        <taxon>Streptophyta</taxon>
        <taxon>Embryophyta</taxon>
        <taxon>Tracheophyta</taxon>
        <taxon>Spermatophyta</taxon>
        <taxon>Magnoliopsida</taxon>
        <taxon>eudicotyledons</taxon>
        <taxon>Gunneridae</taxon>
        <taxon>Pentapetalae</taxon>
        <taxon>asterids</taxon>
        <taxon>campanulids</taxon>
        <taxon>Asterales</taxon>
        <taxon>Asteraceae</taxon>
        <taxon>Asteroideae</taxon>
        <taxon>Anthemideae</taxon>
        <taxon>Anthemidinae</taxon>
        <taxon>Tanacetum</taxon>
    </lineage>
</organism>
<proteinExistence type="predicted"/>
<accession>A0A699JDH4</accession>
<dbReference type="AlphaFoldDB" id="A0A699JDH4"/>
<protein>
    <submittedName>
        <fullName evidence="1">Uncharacterized protein</fullName>
    </submittedName>
</protein>
<evidence type="ECO:0000313" key="1">
    <source>
        <dbReference type="EMBL" id="GFA29141.1"/>
    </source>
</evidence>
<reference evidence="1" key="1">
    <citation type="journal article" date="2019" name="Sci. Rep.">
        <title>Draft genome of Tanacetum cinerariifolium, the natural source of mosquito coil.</title>
        <authorList>
            <person name="Yamashiro T."/>
            <person name="Shiraishi A."/>
            <person name="Satake H."/>
            <person name="Nakayama K."/>
        </authorList>
    </citation>
    <scope>NUCLEOTIDE SEQUENCE</scope>
</reference>